<protein>
    <recommendedName>
        <fullName evidence="1">Cell division coordinator CpoB</fullName>
    </recommendedName>
</protein>
<organism evidence="3 4">
    <name type="scientific">Rhodoblastus acidophilus</name>
    <name type="common">Rhodopseudomonas acidophila</name>
    <dbReference type="NCBI Taxonomy" id="1074"/>
    <lineage>
        <taxon>Bacteria</taxon>
        <taxon>Pseudomonadati</taxon>
        <taxon>Pseudomonadota</taxon>
        <taxon>Alphaproteobacteria</taxon>
        <taxon>Hyphomicrobiales</taxon>
        <taxon>Rhodoblastaceae</taxon>
        <taxon>Rhodoblastus</taxon>
    </lineage>
</organism>
<evidence type="ECO:0000256" key="1">
    <source>
        <dbReference type="HAMAP-Rule" id="MF_02066"/>
    </source>
</evidence>
<dbReference type="GO" id="GO:0030288">
    <property type="term" value="C:outer membrane-bounded periplasmic space"/>
    <property type="evidence" value="ECO:0007669"/>
    <property type="project" value="UniProtKB-UniRule"/>
</dbReference>
<dbReference type="SUPFAM" id="SSF48452">
    <property type="entry name" value="TPR-like"/>
    <property type="match status" value="1"/>
</dbReference>
<keyword evidence="1" id="KW-0574">Periplasm</keyword>
<comment type="function">
    <text evidence="1">Mediates coordination of peptidoglycan synthesis and outer membrane constriction during cell division.</text>
</comment>
<dbReference type="EMBL" id="FYDG01000012">
    <property type="protein sequence ID" value="SNB79826.1"/>
    <property type="molecule type" value="Genomic_DNA"/>
</dbReference>
<feature type="compositionally biased region" description="Low complexity" evidence="2">
    <location>
        <begin position="197"/>
        <end position="216"/>
    </location>
</feature>
<keyword evidence="1" id="KW-0732">Signal</keyword>
<feature type="signal peptide" evidence="1">
    <location>
        <begin position="1"/>
        <end position="32"/>
    </location>
</feature>
<dbReference type="GO" id="GO:0043093">
    <property type="term" value="P:FtsZ-dependent cytokinesis"/>
    <property type="evidence" value="ECO:0007669"/>
    <property type="project" value="UniProtKB-UniRule"/>
</dbReference>
<dbReference type="InterPro" id="IPR014162">
    <property type="entry name" value="CpoB_C"/>
</dbReference>
<evidence type="ECO:0000256" key="2">
    <source>
        <dbReference type="SAM" id="MobiDB-lite"/>
    </source>
</evidence>
<accession>A0A212S3V9</accession>
<dbReference type="Gene3D" id="1.25.40.10">
    <property type="entry name" value="Tetratricopeptide repeat domain"/>
    <property type="match status" value="1"/>
</dbReference>
<keyword evidence="1" id="KW-0175">Coiled coil</keyword>
<feature type="coiled-coil region" evidence="1">
    <location>
        <begin position="60"/>
        <end position="94"/>
    </location>
</feature>
<dbReference type="NCBIfam" id="TIGR02795">
    <property type="entry name" value="tol_pal_ybgF"/>
    <property type="match status" value="1"/>
</dbReference>
<dbReference type="PROSITE" id="PS51257">
    <property type="entry name" value="PROKAR_LIPOPROTEIN"/>
    <property type="match status" value="1"/>
</dbReference>
<dbReference type="AlphaFoldDB" id="A0A212S3V9"/>
<comment type="similarity">
    <text evidence="1">Belongs to the CpoB family.</text>
</comment>
<reference evidence="4" key="1">
    <citation type="submission" date="2017-06" db="EMBL/GenBank/DDBJ databases">
        <authorList>
            <person name="Varghese N."/>
            <person name="Submissions S."/>
        </authorList>
    </citation>
    <scope>NUCLEOTIDE SEQUENCE [LARGE SCALE GENOMIC DNA]</scope>
    <source>
        <strain evidence="4">DSM 137</strain>
    </source>
</reference>
<sequence length="343" mass="36498" precursor="true">MGRFEPLAHLRAGWRPAAASIFLAFMTAQACAQTFDRPSADVEERGYGGGGGDAGASLRVDRLETQVRNLNGQVEQLQFQVKRLEDMLRKFQMDVDSRFQDRGGRPSPSPATPPQRRSDGLDQPPPSQDAQLPAPVSAPPAVGADGRRRDAYDPGAQGGSPGAPRELGSPDSASKPLRAAGRDPTAPLDINPAGGRPAASLTTPAALPSPGAAPGGDPIKTDFDVAEDLLKAQRYDAAQQAFASFLQKHPGTRYNAPAIYHYGESYYFQNRHREAAEQFLKIATDYSKSNVAPGAMLKLGVSLNALGAKEQACAFFAEIPRKYPKATAAEKDAAAREAKKAAC</sequence>
<dbReference type="InterPro" id="IPR011990">
    <property type="entry name" value="TPR-like_helical_dom_sf"/>
</dbReference>
<name>A0A212S3V9_RHOAC</name>
<dbReference type="InterPro" id="IPR034706">
    <property type="entry name" value="CpoB"/>
</dbReference>
<dbReference type="InterPro" id="IPR019734">
    <property type="entry name" value="TPR_rpt"/>
</dbReference>
<keyword evidence="4" id="KW-1185">Reference proteome</keyword>
<dbReference type="Proteomes" id="UP000198418">
    <property type="component" value="Unassembled WGS sequence"/>
</dbReference>
<dbReference type="Pfam" id="PF13174">
    <property type="entry name" value="TPR_6"/>
    <property type="match status" value="1"/>
</dbReference>
<keyword evidence="1" id="KW-0132">Cell division</keyword>
<keyword evidence="1" id="KW-0131">Cell cycle</keyword>
<dbReference type="HAMAP" id="MF_02066">
    <property type="entry name" value="CpoB"/>
    <property type="match status" value="1"/>
</dbReference>
<proteinExistence type="inferred from homology"/>
<dbReference type="RefSeq" id="WP_088521877.1">
    <property type="nucleotide sequence ID" value="NZ_FYDG01000012.1"/>
</dbReference>
<dbReference type="Gene3D" id="1.20.5.110">
    <property type="match status" value="1"/>
</dbReference>
<gene>
    <name evidence="1" type="primary">cpoB</name>
    <name evidence="3" type="ORF">SAMN06265338_1129</name>
</gene>
<evidence type="ECO:0000313" key="3">
    <source>
        <dbReference type="EMBL" id="SNB79826.1"/>
    </source>
</evidence>
<feature type="chain" id="PRO_5013406901" description="Cell division coordinator CpoB" evidence="1">
    <location>
        <begin position="33"/>
        <end position="343"/>
    </location>
</feature>
<dbReference type="Pfam" id="PF13432">
    <property type="entry name" value="TPR_16"/>
    <property type="match status" value="1"/>
</dbReference>
<evidence type="ECO:0000313" key="4">
    <source>
        <dbReference type="Proteomes" id="UP000198418"/>
    </source>
</evidence>
<comment type="subcellular location">
    <subcellularLocation>
        <location evidence="1">Periplasm</location>
    </subcellularLocation>
</comment>
<feature type="compositionally biased region" description="Low complexity" evidence="2">
    <location>
        <begin position="133"/>
        <end position="144"/>
    </location>
</feature>
<feature type="region of interest" description="Disordered" evidence="2">
    <location>
        <begin position="96"/>
        <end position="220"/>
    </location>
</feature>
<dbReference type="OrthoDB" id="7185608at2"/>